<keyword evidence="2 6" id="KW-0812">Transmembrane</keyword>
<keyword evidence="4 6" id="KW-1133">Transmembrane helix</keyword>
<dbReference type="AlphaFoldDB" id="A0A948RW08"/>
<proteinExistence type="predicted"/>
<keyword evidence="5 6" id="KW-0472">Membrane</keyword>
<organism evidence="8 9">
    <name type="scientific">Eiseniibacteriota bacterium</name>
    <dbReference type="NCBI Taxonomy" id="2212470"/>
    <lineage>
        <taxon>Bacteria</taxon>
        <taxon>Candidatus Eiseniibacteriota</taxon>
    </lineage>
</organism>
<evidence type="ECO:0000256" key="6">
    <source>
        <dbReference type="SAM" id="Phobius"/>
    </source>
</evidence>
<dbReference type="Proteomes" id="UP000777784">
    <property type="component" value="Unassembled WGS sequence"/>
</dbReference>
<gene>
    <name evidence="8" type="ORF">KJ970_11395</name>
</gene>
<feature type="transmembrane region" description="Helical" evidence="6">
    <location>
        <begin position="537"/>
        <end position="556"/>
    </location>
</feature>
<name>A0A948RW08_UNCEI</name>
<sequence length="563" mass="62292">MREKSRAHPIIKILSSMYLTVALLFIFAAAIAIATFIESAQSTDAARAMVYGAKWFEILLALLGLNLVVSLVSGFPFRANRLGFVIAHISMIVILIGAGITRFFGYEGVMSIREGSSTDYMYSRKEHIEVQTGGQSAFIPVFLYKSGQTLHRKVSVGSQELDISIADYWPHFENLVVEGEGGVPTIKFSATGSRGMEIQTLSRGERLALPGAEARFLNGALNDSPPASPYGRLEVIFNGETRTMDVPRTPPAEMTISGYRFLISEFHPSFRVGASPSASDEMENPAIRVEIEGPDGEKGRRLLFAFHPDFDMGHAGGEASFSEIEMKYQYNSELYFSYEPGGELAGRATFSLEIRPKNPSEPPRSVAAGEDFTLAPDETIRSATFVLALMEVWRSAVTRPGLSDDESKMPASRVAVTDHAGNRAETILSHGDDLTWLDLSGHEVGIRLGAKIIKLPYTIHLDDFVLVTYPGSSNPASYESRVRVFDEEAGVNGRAERIYMNHPLTFRGYKHFQSSYDQDRRGTILSVNYDPGKTPTYIGYLFLGIGFLITLSRKLIWPKMKEE</sequence>
<evidence type="ECO:0000313" key="8">
    <source>
        <dbReference type="EMBL" id="MBU2691521.1"/>
    </source>
</evidence>
<reference evidence="8" key="1">
    <citation type="submission" date="2021-05" db="EMBL/GenBank/DDBJ databases">
        <title>Energy efficiency and biological interactions define the core microbiome of deep oligotrophic groundwater.</title>
        <authorList>
            <person name="Mehrshad M."/>
            <person name="Lopez-Fernandez M."/>
            <person name="Bell E."/>
            <person name="Bernier-Latmani R."/>
            <person name="Bertilsson S."/>
            <person name="Dopson M."/>
        </authorList>
    </citation>
    <scope>NUCLEOTIDE SEQUENCE</scope>
    <source>
        <strain evidence="8">Modern_marine.mb.64</strain>
    </source>
</reference>
<feature type="transmembrane region" description="Helical" evidence="6">
    <location>
        <begin position="55"/>
        <end position="75"/>
    </location>
</feature>
<dbReference type="GO" id="GO:0016020">
    <property type="term" value="C:membrane"/>
    <property type="evidence" value="ECO:0007669"/>
    <property type="project" value="UniProtKB-SubCell"/>
</dbReference>
<accession>A0A948RW08</accession>
<dbReference type="Pfam" id="PF05140">
    <property type="entry name" value="ResB"/>
    <property type="match status" value="2"/>
</dbReference>
<dbReference type="EMBL" id="JAHJDP010000065">
    <property type="protein sequence ID" value="MBU2691521.1"/>
    <property type="molecule type" value="Genomic_DNA"/>
</dbReference>
<keyword evidence="3" id="KW-0201">Cytochrome c-type biogenesis</keyword>
<evidence type="ECO:0000256" key="4">
    <source>
        <dbReference type="ARBA" id="ARBA00022989"/>
    </source>
</evidence>
<dbReference type="PANTHER" id="PTHR31566">
    <property type="entry name" value="CYTOCHROME C BIOGENESIS PROTEIN CCS1, CHLOROPLASTIC"/>
    <property type="match status" value="1"/>
</dbReference>
<feature type="domain" description="ResB-like" evidence="7">
    <location>
        <begin position="445"/>
        <end position="519"/>
    </location>
</feature>
<evidence type="ECO:0000256" key="1">
    <source>
        <dbReference type="ARBA" id="ARBA00004141"/>
    </source>
</evidence>
<protein>
    <submittedName>
        <fullName evidence="8">Cytochrome c biogenesis protein ResB</fullName>
    </submittedName>
</protein>
<feature type="domain" description="ResB-like" evidence="7">
    <location>
        <begin position="78"/>
        <end position="121"/>
    </location>
</feature>
<dbReference type="InterPro" id="IPR023494">
    <property type="entry name" value="Cyt_c_bgen_Ccs1/CcsB/ResB"/>
</dbReference>
<comment type="subcellular location">
    <subcellularLocation>
        <location evidence="1">Membrane</location>
        <topology evidence="1">Multi-pass membrane protein</topology>
    </subcellularLocation>
</comment>
<evidence type="ECO:0000256" key="5">
    <source>
        <dbReference type="ARBA" id="ARBA00023136"/>
    </source>
</evidence>
<evidence type="ECO:0000256" key="3">
    <source>
        <dbReference type="ARBA" id="ARBA00022748"/>
    </source>
</evidence>
<dbReference type="GO" id="GO:0017004">
    <property type="term" value="P:cytochrome complex assembly"/>
    <property type="evidence" value="ECO:0007669"/>
    <property type="project" value="UniProtKB-KW"/>
</dbReference>
<evidence type="ECO:0000259" key="7">
    <source>
        <dbReference type="Pfam" id="PF05140"/>
    </source>
</evidence>
<dbReference type="InterPro" id="IPR007816">
    <property type="entry name" value="ResB-like_domain"/>
</dbReference>
<evidence type="ECO:0000256" key="2">
    <source>
        <dbReference type="ARBA" id="ARBA00022692"/>
    </source>
</evidence>
<feature type="transmembrane region" description="Helical" evidence="6">
    <location>
        <begin position="82"/>
        <end position="104"/>
    </location>
</feature>
<evidence type="ECO:0000313" key="9">
    <source>
        <dbReference type="Proteomes" id="UP000777784"/>
    </source>
</evidence>
<comment type="caution">
    <text evidence="8">The sequence shown here is derived from an EMBL/GenBank/DDBJ whole genome shotgun (WGS) entry which is preliminary data.</text>
</comment>